<evidence type="ECO:0000259" key="1">
    <source>
        <dbReference type="Pfam" id="PF05050"/>
    </source>
</evidence>
<feature type="non-terminal residue" evidence="2">
    <location>
        <position position="1"/>
    </location>
</feature>
<name>A0AAN8ZYX9_HALRR</name>
<evidence type="ECO:0000313" key="2">
    <source>
        <dbReference type="EMBL" id="KAK7073881.1"/>
    </source>
</evidence>
<protein>
    <recommendedName>
        <fullName evidence="1">Methyltransferase FkbM domain-containing protein</fullName>
    </recommendedName>
</protein>
<organism evidence="2 3">
    <name type="scientific">Halocaridina rubra</name>
    <name type="common">Hawaiian red shrimp</name>
    <dbReference type="NCBI Taxonomy" id="373956"/>
    <lineage>
        <taxon>Eukaryota</taxon>
        <taxon>Metazoa</taxon>
        <taxon>Ecdysozoa</taxon>
        <taxon>Arthropoda</taxon>
        <taxon>Crustacea</taxon>
        <taxon>Multicrustacea</taxon>
        <taxon>Malacostraca</taxon>
        <taxon>Eumalacostraca</taxon>
        <taxon>Eucarida</taxon>
        <taxon>Decapoda</taxon>
        <taxon>Pleocyemata</taxon>
        <taxon>Caridea</taxon>
        <taxon>Atyoidea</taxon>
        <taxon>Atyidae</taxon>
        <taxon>Halocaridina</taxon>
    </lineage>
</organism>
<accession>A0AAN8ZYX9</accession>
<gene>
    <name evidence="2" type="ORF">SK128_006576</name>
</gene>
<sequence>KMGFAGKKSRVSGDDGGTTIRAYPLYSLLLALNVTNIDYFSLDIEGQEMKVLETIPWDKVKFKVLSIEKILIPEGEAYLTQYMEERGYKFIGHGKNDAWFVAPAI</sequence>
<dbReference type="InterPro" id="IPR053202">
    <property type="entry name" value="EGF_Rcpt_Signaling_Reg"/>
</dbReference>
<dbReference type="PANTHER" id="PTHR34009:SF2">
    <property type="entry name" value="PROTEIN STAR"/>
    <property type="match status" value="1"/>
</dbReference>
<proteinExistence type="predicted"/>
<dbReference type="InterPro" id="IPR006342">
    <property type="entry name" value="FkbM_mtfrase"/>
</dbReference>
<keyword evidence="3" id="KW-1185">Reference proteome</keyword>
<dbReference type="GO" id="GO:0005886">
    <property type="term" value="C:plasma membrane"/>
    <property type="evidence" value="ECO:0007669"/>
    <property type="project" value="TreeGrafter"/>
</dbReference>
<evidence type="ECO:0000313" key="3">
    <source>
        <dbReference type="Proteomes" id="UP001381693"/>
    </source>
</evidence>
<dbReference type="Pfam" id="PF05050">
    <property type="entry name" value="Methyltransf_21"/>
    <property type="match status" value="1"/>
</dbReference>
<dbReference type="GO" id="GO:0005789">
    <property type="term" value="C:endoplasmic reticulum membrane"/>
    <property type="evidence" value="ECO:0007669"/>
    <property type="project" value="TreeGrafter"/>
</dbReference>
<comment type="caution">
    <text evidence="2">The sequence shown here is derived from an EMBL/GenBank/DDBJ whole genome shotgun (WGS) entry which is preliminary data.</text>
</comment>
<feature type="domain" description="Methyltransferase FkbM" evidence="1">
    <location>
        <begin position="11"/>
        <end position="90"/>
    </location>
</feature>
<dbReference type="PANTHER" id="PTHR34009">
    <property type="entry name" value="PROTEIN STAR"/>
    <property type="match status" value="1"/>
</dbReference>
<dbReference type="GO" id="GO:0005794">
    <property type="term" value="C:Golgi apparatus"/>
    <property type="evidence" value="ECO:0007669"/>
    <property type="project" value="TreeGrafter"/>
</dbReference>
<reference evidence="2 3" key="1">
    <citation type="submission" date="2023-11" db="EMBL/GenBank/DDBJ databases">
        <title>Halocaridina rubra genome assembly.</title>
        <authorList>
            <person name="Smith C."/>
        </authorList>
    </citation>
    <scope>NUCLEOTIDE SEQUENCE [LARGE SCALE GENOMIC DNA]</scope>
    <source>
        <strain evidence="2">EP-1</strain>
        <tissue evidence="2">Whole</tissue>
    </source>
</reference>
<dbReference type="AlphaFoldDB" id="A0AAN8ZYX9"/>
<dbReference type="GO" id="GO:0016197">
    <property type="term" value="P:endosomal transport"/>
    <property type="evidence" value="ECO:0007669"/>
    <property type="project" value="TreeGrafter"/>
</dbReference>
<dbReference type="EMBL" id="JAXCGZ010011983">
    <property type="protein sequence ID" value="KAK7073881.1"/>
    <property type="molecule type" value="Genomic_DNA"/>
</dbReference>
<dbReference type="Proteomes" id="UP001381693">
    <property type="component" value="Unassembled WGS sequence"/>
</dbReference>
<dbReference type="GO" id="GO:0006888">
    <property type="term" value="P:endoplasmic reticulum to Golgi vesicle-mediated transport"/>
    <property type="evidence" value="ECO:0007669"/>
    <property type="project" value="TreeGrafter"/>
</dbReference>
<dbReference type="GO" id="GO:0031902">
    <property type="term" value="C:late endosome membrane"/>
    <property type="evidence" value="ECO:0007669"/>
    <property type="project" value="TreeGrafter"/>
</dbReference>